<keyword evidence="12" id="KW-1185">Reference proteome</keyword>
<dbReference type="CDD" id="cd13877">
    <property type="entry name" value="CuRO_2_Fet3p_like"/>
    <property type="match status" value="1"/>
</dbReference>
<comment type="caution">
    <text evidence="11">The sequence shown here is derived from an EMBL/GenBank/DDBJ whole genome shotgun (WGS) entry which is preliminary data.</text>
</comment>
<dbReference type="InterPro" id="IPR011707">
    <property type="entry name" value="Cu-oxidase-like_N"/>
</dbReference>
<evidence type="ECO:0008006" key="13">
    <source>
        <dbReference type="Google" id="ProtNLM"/>
    </source>
</evidence>
<dbReference type="CDD" id="cd13851">
    <property type="entry name" value="CuRO_1_Fet3p"/>
    <property type="match status" value="1"/>
</dbReference>
<evidence type="ECO:0000256" key="1">
    <source>
        <dbReference type="ARBA" id="ARBA00010609"/>
    </source>
</evidence>
<evidence type="ECO:0000313" key="11">
    <source>
        <dbReference type="EMBL" id="KAL1801191.1"/>
    </source>
</evidence>
<feature type="signal peptide" evidence="7">
    <location>
        <begin position="1"/>
        <end position="19"/>
    </location>
</feature>
<evidence type="ECO:0000256" key="3">
    <source>
        <dbReference type="ARBA" id="ARBA00022729"/>
    </source>
</evidence>
<dbReference type="PROSITE" id="PS00080">
    <property type="entry name" value="MULTICOPPER_OXIDASE2"/>
    <property type="match status" value="1"/>
</dbReference>
<dbReference type="InterPro" id="IPR002355">
    <property type="entry name" value="Cu_oxidase_Cu_BS"/>
</dbReference>
<comment type="similarity">
    <text evidence="1">Belongs to the multicopper oxidase family.</text>
</comment>
<keyword evidence="5" id="KW-0186">Copper</keyword>
<dbReference type="GeneID" id="96081855"/>
<dbReference type="EMBL" id="JBHGVX010000001">
    <property type="protein sequence ID" value="KAL1801191.1"/>
    <property type="molecule type" value="Genomic_DNA"/>
</dbReference>
<dbReference type="InterPro" id="IPR008972">
    <property type="entry name" value="Cupredoxin"/>
</dbReference>
<dbReference type="InterPro" id="IPR011706">
    <property type="entry name" value="Cu-oxidase_C"/>
</dbReference>
<evidence type="ECO:0000259" key="8">
    <source>
        <dbReference type="Pfam" id="PF00394"/>
    </source>
</evidence>
<dbReference type="InterPro" id="IPR044130">
    <property type="entry name" value="CuRO_2_Fet3-like"/>
</dbReference>
<evidence type="ECO:0000256" key="7">
    <source>
        <dbReference type="SAM" id="SignalP"/>
    </source>
</evidence>
<sequence length="573" mass="63112">MLGLTQVLLLSVYAGAVYAKTVSYDFDVGYVTAAPDGFSRQVIGINGKWPIPTIECDVGDTVSVTVHNSLPDQTTALHFHGIWQKGTQVNDGPSGVTQCPIRPGGSFTYTFVANPAGTHWYHAHEKGQYPDGLRGKMIVHDRAWEKSLNIDEQKYLSMSDWYHRPMPEMIEEYMSPANTNADFDSPDSFLFDDSNKPFDLKFAKGKRYLLRIVNTAAVACARFHIEGYKLSVVEIDGVQTKARDTDTIIICAGQSYGVVVQGKKDPKGRANWIAQMETGMMTRPPPSKQSRTIIGELTYSVFDEIEDVIDEIGDMIDEIEDELEELENEVDDLLNDDWTPPPATILDDFTMKPLDGQKLLGPVDNNIEFTTNQTYFDGIGTRTPLNAQPWVPPQVPSLYTALTTRSMDPATYGPGINPWVVKSGQIVQIHMQNPHMYPHPMHLHGHIFQVVAKGVGFWNGDENSLPKVPSKRDGVVVPAFGYAVIRFKADNPGVWFFHCHIDFHLVGGMAATIIESPNLLSGSVPAAGVALCDAGKKKSSGNCAGEKGEISAKDASTKCNNVYNTKVRGALIE</sequence>
<dbReference type="InterPro" id="IPR033138">
    <property type="entry name" value="Cu_oxidase_CS"/>
</dbReference>
<dbReference type="Pfam" id="PF07731">
    <property type="entry name" value="Cu-oxidase_2"/>
    <property type="match status" value="1"/>
</dbReference>
<dbReference type="PROSITE" id="PS00079">
    <property type="entry name" value="MULTICOPPER_OXIDASE1"/>
    <property type="match status" value="1"/>
</dbReference>
<dbReference type="PANTHER" id="PTHR11709:SF361">
    <property type="entry name" value="IRON TRANSPORT MULTICOPPER OXIDASE FET3"/>
    <property type="match status" value="1"/>
</dbReference>
<evidence type="ECO:0000256" key="5">
    <source>
        <dbReference type="ARBA" id="ARBA00023008"/>
    </source>
</evidence>
<dbReference type="Pfam" id="PF07732">
    <property type="entry name" value="Cu-oxidase_3"/>
    <property type="match status" value="1"/>
</dbReference>
<evidence type="ECO:0000256" key="4">
    <source>
        <dbReference type="ARBA" id="ARBA00023002"/>
    </source>
</evidence>
<feature type="domain" description="Plastocyanin-like" evidence="8">
    <location>
        <begin position="154"/>
        <end position="276"/>
    </location>
</feature>
<keyword evidence="3 7" id="KW-0732">Signal</keyword>
<organism evidence="11 12">
    <name type="scientific">Alternaria dauci</name>
    <dbReference type="NCBI Taxonomy" id="48095"/>
    <lineage>
        <taxon>Eukaryota</taxon>
        <taxon>Fungi</taxon>
        <taxon>Dikarya</taxon>
        <taxon>Ascomycota</taxon>
        <taxon>Pezizomycotina</taxon>
        <taxon>Dothideomycetes</taxon>
        <taxon>Pleosporomycetidae</taxon>
        <taxon>Pleosporales</taxon>
        <taxon>Pleosporineae</taxon>
        <taxon>Pleosporaceae</taxon>
        <taxon>Alternaria</taxon>
        <taxon>Alternaria sect. Porri</taxon>
    </lineage>
</organism>
<evidence type="ECO:0000313" key="12">
    <source>
        <dbReference type="Proteomes" id="UP001578633"/>
    </source>
</evidence>
<dbReference type="Proteomes" id="UP001578633">
    <property type="component" value="Chromosome 1"/>
</dbReference>
<accession>A0ABR3UXL9</accession>
<dbReference type="RefSeq" id="XP_069311775.1">
    <property type="nucleotide sequence ID" value="XM_069446835.1"/>
</dbReference>
<gene>
    <name evidence="11" type="ORF">ACET3X_001533</name>
</gene>
<name>A0ABR3UXL9_9PLEO</name>
<evidence type="ECO:0000256" key="2">
    <source>
        <dbReference type="ARBA" id="ARBA00022723"/>
    </source>
</evidence>
<dbReference type="PANTHER" id="PTHR11709">
    <property type="entry name" value="MULTI-COPPER OXIDASE"/>
    <property type="match status" value="1"/>
</dbReference>
<dbReference type="SUPFAM" id="SSF49503">
    <property type="entry name" value="Cupredoxins"/>
    <property type="match status" value="3"/>
</dbReference>
<protein>
    <recommendedName>
        <fullName evidence="13">Multicopper oxidase</fullName>
    </recommendedName>
</protein>
<keyword evidence="6" id="KW-0175">Coiled coil</keyword>
<keyword evidence="4" id="KW-0560">Oxidoreductase</keyword>
<feature type="coiled-coil region" evidence="6">
    <location>
        <begin position="302"/>
        <end position="336"/>
    </location>
</feature>
<dbReference type="InterPro" id="IPR045087">
    <property type="entry name" value="Cu-oxidase_fam"/>
</dbReference>
<dbReference type="InterPro" id="IPR001117">
    <property type="entry name" value="Cu-oxidase_2nd"/>
</dbReference>
<evidence type="ECO:0000259" key="9">
    <source>
        <dbReference type="Pfam" id="PF07731"/>
    </source>
</evidence>
<evidence type="ECO:0000259" key="10">
    <source>
        <dbReference type="Pfam" id="PF07732"/>
    </source>
</evidence>
<proteinExistence type="inferred from homology"/>
<feature type="chain" id="PRO_5045164326" description="Multicopper oxidase" evidence="7">
    <location>
        <begin position="20"/>
        <end position="573"/>
    </location>
</feature>
<feature type="domain" description="Plastocyanin-like" evidence="9">
    <location>
        <begin position="391"/>
        <end position="517"/>
    </location>
</feature>
<feature type="domain" description="Plastocyanin-like" evidence="10">
    <location>
        <begin position="28"/>
        <end position="142"/>
    </location>
</feature>
<evidence type="ECO:0000256" key="6">
    <source>
        <dbReference type="SAM" id="Coils"/>
    </source>
</evidence>
<keyword evidence="2" id="KW-0479">Metal-binding</keyword>
<reference evidence="11 12" key="1">
    <citation type="submission" date="2024-09" db="EMBL/GenBank/DDBJ databases">
        <title>T2T genomes of carrot and Alternaria dauci and their utility for understanding host-pathogen interaction during carrot leaf blight disease.</title>
        <authorList>
            <person name="Liu W."/>
            <person name="Xu S."/>
            <person name="Ou C."/>
            <person name="Liu X."/>
            <person name="Zhuang F."/>
            <person name="Deng X.W."/>
        </authorList>
    </citation>
    <scope>NUCLEOTIDE SEQUENCE [LARGE SCALE GENOMIC DNA]</scope>
    <source>
        <strain evidence="11 12">A2016</strain>
    </source>
</reference>
<dbReference type="Pfam" id="PF00394">
    <property type="entry name" value="Cu-oxidase"/>
    <property type="match status" value="1"/>
</dbReference>
<dbReference type="Gene3D" id="2.60.40.420">
    <property type="entry name" value="Cupredoxins - blue copper proteins"/>
    <property type="match status" value="3"/>
</dbReference>